<comment type="caution">
    <text evidence="1">The sequence shown here is derived from an EMBL/GenBank/DDBJ whole genome shotgun (WGS) entry which is preliminary data.</text>
</comment>
<dbReference type="EMBL" id="BKCJ011018359">
    <property type="protein sequence ID" value="GFC68070.1"/>
    <property type="molecule type" value="Genomic_DNA"/>
</dbReference>
<proteinExistence type="predicted"/>
<sequence length="134" mass="15271">MSEGFQNSGSFEDSGRLDKEGSEAVRLAVAYKASQSKWMFMVKEEQDGKKRLVLSIVAYEDLHLDQLDVKTTFLHGDIDEDIYMAQLEGSDMAEIKKLKRQLSQEFKMKELVSTKQILGMSIIKDKMKGTLRLS</sequence>
<reference evidence="1" key="1">
    <citation type="journal article" date="2019" name="Sci. Rep.">
        <title>Draft genome of Tanacetum cinerariifolium, the natural source of mosquito coil.</title>
        <authorList>
            <person name="Yamashiro T."/>
            <person name="Shiraishi A."/>
            <person name="Satake H."/>
            <person name="Nakayama K."/>
        </authorList>
    </citation>
    <scope>NUCLEOTIDE SEQUENCE</scope>
</reference>
<evidence type="ECO:0000313" key="1">
    <source>
        <dbReference type="EMBL" id="GFC68070.1"/>
    </source>
</evidence>
<organism evidence="1">
    <name type="scientific">Tanacetum cinerariifolium</name>
    <name type="common">Dalmatian daisy</name>
    <name type="synonym">Chrysanthemum cinerariifolium</name>
    <dbReference type="NCBI Taxonomy" id="118510"/>
    <lineage>
        <taxon>Eukaryota</taxon>
        <taxon>Viridiplantae</taxon>
        <taxon>Streptophyta</taxon>
        <taxon>Embryophyta</taxon>
        <taxon>Tracheophyta</taxon>
        <taxon>Spermatophyta</taxon>
        <taxon>Magnoliopsida</taxon>
        <taxon>eudicotyledons</taxon>
        <taxon>Gunneridae</taxon>
        <taxon>Pentapetalae</taxon>
        <taxon>asterids</taxon>
        <taxon>campanulids</taxon>
        <taxon>Asterales</taxon>
        <taxon>Asteraceae</taxon>
        <taxon>Asteroideae</taxon>
        <taxon>Anthemideae</taxon>
        <taxon>Anthemidinae</taxon>
        <taxon>Tanacetum</taxon>
    </lineage>
</organism>
<dbReference type="AlphaFoldDB" id="A0A699QM77"/>
<name>A0A699QM77_TANCI</name>
<protein>
    <submittedName>
        <fullName evidence="1">Retrovirus-related Pol polyprotein from transposon TNT 1-94</fullName>
    </submittedName>
</protein>
<gene>
    <name evidence="1" type="ORF">Tci_840040</name>
</gene>
<accession>A0A699QM77</accession>